<dbReference type="Pfam" id="PF14450">
    <property type="entry name" value="FtsA"/>
    <property type="match status" value="1"/>
</dbReference>
<dbReference type="SUPFAM" id="SSF53067">
    <property type="entry name" value="Actin-like ATPase domain"/>
    <property type="match status" value="2"/>
</dbReference>
<evidence type="ECO:0000313" key="8">
    <source>
        <dbReference type="EMBL" id="MEK9502055.1"/>
    </source>
</evidence>
<dbReference type="Gene3D" id="3.30.420.40">
    <property type="match status" value="1"/>
</dbReference>
<dbReference type="Gene3D" id="3.30.1490.110">
    <property type="match status" value="1"/>
</dbReference>
<comment type="caution">
    <text evidence="8">The sequence shown here is derived from an EMBL/GenBank/DDBJ whole genome shotgun (WGS) entry which is preliminary data.</text>
</comment>
<dbReference type="NCBIfam" id="TIGR01174">
    <property type="entry name" value="ftsA"/>
    <property type="match status" value="1"/>
</dbReference>
<dbReference type="EMBL" id="JBBHLI010000009">
    <property type="protein sequence ID" value="MEK9502055.1"/>
    <property type="molecule type" value="Genomic_DNA"/>
</dbReference>
<dbReference type="Proteomes" id="UP001484239">
    <property type="component" value="Unassembled WGS sequence"/>
</dbReference>
<reference evidence="8 9" key="1">
    <citation type="submission" date="2024-02" db="EMBL/GenBank/DDBJ databases">
        <title>A novel Gemmatimonadota bacterium.</title>
        <authorList>
            <person name="Du Z.-J."/>
            <person name="Ye Y.-Q."/>
        </authorList>
    </citation>
    <scope>NUCLEOTIDE SEQUENCE [LARGE SCALE GENOMIC DNA]</scope>
    <source>
        <strain evidence="8 9">DH-20</strain>
    </source>
</reference>
<evidence type="ECO:0000256" key="6">
    <source>
        <dbReference type="PIRNR" id="PIRNR003101"/>
    </source>
</evidence>
<protein>
    <recommendedName>
        <fullName evidence="5 6">Cell division protein FtsA</fullName>
    </recommendedName>
</protein>
<name>A0ABU9EEZ6_9BACT</name>
<keyword evidence="3 5" id="KW-0472">Membrane</keyword>
<keyword evidence="4 5" id="KW-0131">Cell cycle</keyword>
<dbReference type="HAMAP" id="MF_02033">
    <property type="entry name" value="FtsA"/>
    <property type="match status" value="1"/>
</dbReference>
<dbReference type="PANTHER" id="PTHR32432">
    <property type="entry name" value="CELL DIVISION PROTEIN FTSA-RELATED"/>
    <property type="match status" value="1"/>
</dbReference>
<dbReference type="SMART" id="SM00842">
    <property type="entry name" value="FtsA"/>
    <property type="match status" value="1"/>
</dbReference>
<evidence type="ECO:0000313" key="9">
    <source>
        <dbReference type="Proteomes" id="UP001484239"/>
    </source>
</evidence>
<sequence length="410" mass="43055">MRTNLIAGLDIGTTKTCAVIGELPEEGGRAARLKILGVGQTRTSGMRGERVTNLEETTASIRSALQEAELMSGVSVDRVYAGLSGEHIEAWPSMGVVAVHDDEVTPGDVNRVHEVARAVALGPDRELLHAIPVEYVVDHQRGIKDPVGMNGTRLEAEVHLVSCSATAAGNLRKAVTRAGYAVQELVLAPLATARAVLTEDEKEVGAAMVEIGAATTEMAVYYEGKLRHVAVIPVAGTAVTTDLVKGLSIPFAEARRAKETFGAASGRFVDPHETVEVPGPAPGQMRHVARELIAHIAEQRLDELFGLVQRELDRSNLADKLGAGVVITGGSAALPGVIDLAEQVFAAPVRLGVPGEGLGGLADSVGRPRFAAAVGLTLWGGERFHQTGEGATTVASAVVSKVSAWLREFF</sequence>
<feature type="domain" description="SHS2" evidence="7">
    <location>
        <begin position="6"/>
        <end position="196"/>
    </location>
</feature>
<dbReference type="PIRSF" id="PIRSF003101">
    <property type="entry name" value="FtsA"/>
    <property type="match status" value="1"/>
</dbReference>
<dbReference type="Pfam" id="PF02491">
    <property type="entry name" value="SHS2_FTSA"/>
    <property type="match status" value="1"/>
</dbReference>
<dbReference type="InterPro" id="IPR020823">
    <property type="entry name" value="Cell_div_FtsA"/>
</dbReference>
<comment type="function">
    <text evidence="5 6">Cell division protein that is involved in the assembly of the Z ring. May serve as a membrane anchor for the Z ring.</text>
</comment>
<evidence type="ECO:0000256" key="3">
    <source>
        <dbReference type="ARBA" id="ARBA00023136"/>
    </source>
</evidence>
<dbReference type="PANTHER" id="PTHR32432:SF4">
    <property type="entry name" value="CELL DIVISION PROTEIN FTSA"/>
    <property type="match status" value="1"/>
</dbReference>
<dbReference type="InterPro" id="IPR003494">
    <property type="entry name" value="SHS2_FtsA"/>
</dbReference>
<dbReference type="RefSeq" id="WP_405276812.1">
    <property type="nucleotide sequence ID" value="NZ_JBBHLI010000009.1"/>
</dbReference>
<dbReference type="GO" id="GO:0051301">
    <property type="term" value="P:cell division"/>
    <property type="evidence" value="ECO:0007669"/>
    <property type="project" value="UniProtKB-KW"/>
</dbReference>
<evidence type="ECO:0000256" key="4">
    <source>
        <dbReference type="ARBA" id="ARBA00023306"/>
    </source>
</evidence>
<gene>
    <name evidence="5 8" type="primary">ftsA</name>
    <name evidence="8" type="ORF">WI372_13765</name>
</gene>
<comment type="similarity">
    <text evidence="5 6">Belongs to the FtsA/MreB family.</text>
</comment>
<comment type="subunit">
    <text evidence="5">Self-interacts. Interacts with FtsZ.</text>
</comment>
<evidence type="ECO:0000256" key="5">
    <source>
        <dbReference type="HAMAP-Rule" id="MF_02033"/>
    </source>
</evidence>
<accession>A0ABU9EEZ6</accession>
<evidence type="ECO:0000259" key="7">
    <source>
        <dbReference type="SMART" id="SM00842"/>
    </source>
</evidence>
<evidence type="ECO:0000256" key="2">
    <source>
        <dbReference type="ARBA" id="ARBA00022618"/>
    </source>
</evidence>
<proteinExistence type="inferred from homology"/>
<comment type="subcellular location">
    <subcellularLocation>
        <location evidence="5">Cell membrane</location>
        <topology evidence="5">Peripheral membrane protein</topology>
        <orientation evidence="5">Cytoplasmic side</orientation>
    </subcellularLocation>
    <text evidence="5">Localizes to the Z ring in an FtsZ-dependent manner. Targeted to the membrane through a conserved C-terminal amphipathic helix.</text>
</comment>
<dbReference type="CDD" id="cd24048">
    <property type="entry name" value="ASKHA_NBD_FtsA"/>
    <property type="match status" value="1"/>
</dbReference>
<dbReference type="InterPro" id="IPR043129">
    <property type="entry name" value="ATPase_NBD"/>
</dbReference>
<keyword evidence="2 5" id="KW-0132">Cell division</keyword>
<organism evidence="8 9">
    <name type="scientific">Gaopeijia maritima</name>
    <dbReference type="NCBI Taxonomy" id="3119007"/>
    <lineage>
        <taxon>Bacteria</taxon>
        <taxon>Pseudomonadati</taxon>
        <taxon>Gemmatimonadota</taxon>
        <taxon>Longimicrobiia</taxon>
        <taxon>Gaopeijiales</taxon>
        <taxon>Gaopeijiaceae</taxon>
        <taxon>Gaopeijia</taxon>
    </lineage>
</organism>
<dbReference type="InterPro" id="IPR050696">
    <property type="entry name" value="FtsA/MreB"/>
</dbReference>
<keyword evidence="1 5" id="KW-1003">Cell membrane</keyword>
<keyword evidence="9" id="KW-1185">Reference proteome</keyword>
<evidence type="ECO:0000256" key="1">
    <source>
        <dbReference type="ARBA" id="ARBA00022475"/>
    </source>
</evidence>